<keyword evidence="11" id="KW-1185">Reference proteome</keyword>
<feature type="transmembrane region" description="Helical" evidence="9">
    <location>
        <begin position="261"/>
        <end position="282"/>
    </location>
</feature>
<keyword evidence="4 9" id="KW-0813">Transport</keyword>
<keyword evidence="7 9" id="KW-1133">Transmembrane helix</keyword>
<dbReference type="GO" id="GO:0032217">
    <property type="term" value="F:riboflavin transmembrane transporter activity"/>
    <property type="evidence" value="ECO:0007669"/>
    <property type="project" value="UniProtKB-UniRule"/>
</dbReference>
<dbReference type="Proteomes" id="UP001627154">
    <property type="component" value="Unassembled WGS sequence"/>
</dbReference>
<comment type="caution">
    <text evidence="10">The sequence shown here is derived from an EMBL/GenBank/DDBJ whole genome shotgun (WGS) entry which is preliminary data.</text>
</comment>
<feature type="transmembrane region" description="Helical" evidence="9">
    <location>
        <begin position="294"/>
        <end position="316"/>
    </location>
</feature>
<protein>
    <recommendedName>
        <fullName evidence="9">Riboflavin transporter</fullName>
    </recommendedName>
</protein>
<dbReference type="PANTHER" id="PTHR12929:SF10">
    <property type="entry name" value="RIBOFLAVIN TRANSPORTER"/>
    <property type="match status" value="1"/>
</dbReference>
<comment type="similarity">
    <text evidence="3 9">Belongs to the riboflavin transporter family.</text>
</comment>
<feature type="transmembrane region" description="Helical" evidence="9">
    <location>
        <begin position="112"/>
        <end position="133"/>
    </location>
</feature>
<gene>
    <name evidence="10" type="ORF">TKK_011071</name>
</gene>
<feature type="transmembrane region" description="Helical" evidence="9">
    <location>
        <begin position="52"/>
        <end position="69"/>
    </location>
</feature>
<comment type="subcellular location">
    <subcellularLocation>
        <location evidence="2 9">Cell membrane</location>
        <topology evidence="2 9">Multi-pass membrane protein</topology>
    </subcellularLocation>
</comment>
<dbReference type="EMBL" id="JBJJXI010000088">
    <property type="protein sequence ID" value="KAL3394794.1"/>
    <property type="molecule type" value="Genomic_DNA"/>
</dbReference>
<reference evidence="10 11" key="1">
    <citation type="journal article" date="2024" name="bioRxiv">
        <title>A reference genome for Trichogramma kaykai: A tiny desert-dwelling parasitoid wasp with competing sex-ratio distorters.</title>
        <authorList>
            <person name="Culotta J."/>
            <person name="Lindsey A.R."/>
        </authorList>
    </citation>
    <scope>NUCLEOTIDE SEQUENCE [LARGE SCALE GENOMIC DNA]</scope>
    <source>
        <strain evidence="10 11">KSX58</strain>
    </source>
</reference>
<dbReference type="PANTHER" id="PTHR12929">
    <property type="entry name" value="SOLUTE CARRIER FAMILY 52"/>
    <property type="match status" value="1"/>
</dbReference>
<evidence type="ECO:0000256" key="8">
    <source>
        <dbReference type="ARBA" id="ARBA00023136"/>
    </source>
</evidence>
<evidence type="ECO:0000256" key="7">
    <source>
        <dbReference type="ARBA" id="ARBA00022989"/>
    </source>
</evidence>
<evidence type="ECO:0000256" key="1">
    <source>
        <dbReference type="ARBA" id="ARBA00000215"/>
    </source>
</evidence>
<dbReference type="AlphaFoldDB" id="A0ABD2WPG4"/>
<accession>A0ABD2WPG4</accession>
<comment type="function">
    <text evidence="9">Plasma membrane transporter mediating the uptake by cells of the water soluble vitamin B2/riboflavin that plays a key role in biochemical oxidation-reduction reactions of the carbohydrate, lipid, and amino acid metabolism.</text>
</comment>
<evidence type="ECO:0000256" key="4">
    <source>
        <dbReference type="ARBA" id="ARBA00022448"/>
    </source>
</evidence>
<keyword evidence="8 9" id="KW-0472">Membrane</keyword>
<feature type="transmembrane region" description="Helical" evidence="9">
    <location>
        <begin position="12"/>
        <end position="32"/>
    </location>
</feature>
<feature type="transmembrane region" description="Helical" evidence="9">
    <location>
        <begin position="390"/>
        <end position="412"/>
    </location>
</feature>
<organism evidence="10 11">
    <name type="scientific">Trichogramma kaykai</name>
    <dbReference type="NCBI Taxonomy" id="54128"/>
    <lineage>
        <taxon>Eukaryota</taxon>
        <taxon>Metazoa</taxon>
        <taxon>Ecdysozoa</taxon>
        <taxon>Arthropoda</taxon>
        <taxon>Hexapoda</taxon>
        <taxon>Insecta</taxon>
        <taxon>Pterygota</taxon>
        <taxon>Neoptera</taxon>
        <taxon>Endopterygota</taxon>
        <taxon>Hymenoptera</taxon>
        <taxon>Apocrita</taxon>
        <taxon>Proctotrupomorpha</taxon>
        <taxon>Chalcidoidea</taxon>
        <taxon>Trichogrammatidae</taxon>
        <taxon>Trichogramma</taxon>
    </lineage>
</organism>
<dbReference type="GO" id="GO:0005886">
    <property type="term" value="C:plasma membrane"/>
    <property type="evidence" value="ECO:0007669"/>
    <property type="project" value="UniProtKB-SubCell"/>
</dbReference>
<comment type="catalytic activity">
    <reaction evidence="1 9">
        <text>riboflavin(in) = riboflavin(out)</text>
        <dbReference type="Rhea" id="RHEA:35015"/>
        <dbReference type="ChEBI" id="CHEBI:57986"/>
    </reaction>
</comment>
<evidence type="ECO:0000256" key="2">
    <source>
        <dbReference type="ARBA" id="ARBA00004651"/>
    </source>
</evidence>
<keyword evidence="6 9" id="KW-0812">Transmembrane</keyword>
<feature type="transmembrane region" description="Helical" evidence="9">
    <location>
        <begin position="200"/>
        <end position="218"/>
    </location>
</feature>
<keyword evidence="5 9" id="KW-1003">Cell membrane</keyword>
<sequence length="426" mass="46821">MFAQRLSNRKIIVDVLALLFGLGAWVGINGIYVQLPLLVPELPENWKLPSHMVLMVQFANLGPILYTLYNKYLACARDHYIIYGLLAAGSLSIYCLAFTYNKTTYIFGSERSTALLSLMFISSFVGCTSSVLFMPYMRNYREIYLVSYLVGEGLSGFLPSIVTLIQGVGPKPSCVNVTISPGQFELRPGKLEPRFSVETFFLFLGSLLALSFFAFLSLSKLKVAKGERVKLPASIEALPTDMNAPPSYKTTANWSMTDKTYYYLLAMMAVICLLGNGILPSIQSYSCLPYGNVAYHLTVTLASMAGPLAMCLGFVIKNPKVKLLSGLMVIVLILSGLIVYLALQSPTPPLQKSWLGTFLVVVIWIIVCGLQGFIRMGITTVFRPDPGRGLYYTGVATQIGSLIGAIITYVLVNESQLFQHSSDPCL</sequence>
<feature type="transmembrane region" description="Helical" evidence="9">
    <location>
        <begin position="323"/>
        <end position="343"/>
    </location>
</feature>
<evidence type="ECO:0000256" key="6">
    <source>
        <dbReference type="ARBA" id="ARBA00022692"/>
    </source>
</evidence>
<dbReference type="InterPro" id="IPR009357">
    <property type="entry name" value="Riboflavin_transptr"/>
</dbReference>
<dbReference type="Pfam" id="PF06237">
    <property type="entry name" value="SLC52_ribofla_tr"/>
    <property type="match status" value="1"/>
</dbReference>
<evidence type="ECO:0000313" key="11">
    <source>
        <dbReference type="Proteomes" id="UP001627154"/>
    </source>
</evidence>
<name>A0ABD2WPG4_9HYME</name>
<evidence type="ECO:0000256" key="9">
    <source>
        <dbReference type="RuleBase" id="RU368035"/>
    </source>
</evidence>
<evidence type="ECO:0000313" key="10">
    <source>
        <dbReference type="EMBL" id="KAL3394794.1"/>
    </source>
</evidence>
<evidence type="ECO:0000256" key="5">
    <source>
        <dbReference type="ARBA" id="ARBA00022475"/>
    </source>
</evidence>
<feature type="transmembrane region" description="Helical" evidence="9">
    <location>
        <begin position="145"/>
        <end position="165"/>
    </location>
</feature>
<feature type="transmembrane region" description="Helical" evidence="9">
    <location>
        <begin position="355"/>
        <end position="378"/>
    </location>
</feature>
<feature type="transmembrane region" description="Helical" evidence="9">
    <location>
        <begin position="81"/>
        <end position="100"/>
    </location>
</feature>
<proteinExistence type="inferred from homology"/>
<evidence type="ECO:0000256" key="3">
    <source>
        <dbReference type="ARBA" id="ARBA00006366"/>
    </source>
</evidence>